<evidence type="ECO:0008006" key="3">
    <source>
        <dbReference type="Google" id="ProtNLM"/>
    </source>
</evidence>
<protein>
    <recommendedName>
        <fullName evidence="3">F-box domain-containing protein</fullName>
    </recommendedName>
</protein>
<keyword evidence="2" id="KW-1185">Reference proteome</keyword>
<dbReference type="SUPFAM" id="SSF52047">
    <property type="entry name" value="RNI-like"/>
    <property type="match status" value="1"/>
</dbReference>
<dbReference type="Proteomes" id="UP000294933">
    <property type="component" value="Unassembled WGS sequence"/>
</dbReference>
<dbReference type="InterPro" id="IPR032675">
    <property type="entry name" value="LRR_dom_sf"/>
</dbReference>
<dbReference type="AlphaFoldDB" id="A0A4Y7Q2N1"/>
<reference evidence="1 2" key="1">
    <citation type="submission" date="2018-06" db="EMBL/GenBank/DDBJ databases">
        <title>A transcriptomic atlas of mushroom development highlights an independent origin of complex multicellularity.</title>
        <authorList>
            <consortium name="DOE Joint Genome Institute"/>
            <person name="Krizsan K."/>
            <person name="Almasi E."/>
            <person name="Merenyi Z."/>
            <person name="Sahu N."/>
            <person name="Viragh M."/>
            <person name="Koszo T."/>
            <person name="Mondo S."/>
            <person name="Kiss B."/>
            <person name="Balint B."/>
            <person name="Kues U."/>
            <person name="Barry K."/>
            <person name="Hegedus J.C."/>
            <person name="Henrissat B."/>
            <person name="Johnson J."/>
            <person name="Lipzen A."/>
            <person name="Ohm R."/>
            <person name="Nagy I."/>
            <person name="Pangilinan J."/>
            <person name="Yan J."/>
            <person name="Xiong Y."/>
            <person name="Grigoriev I.V."/>
            <person name="Hibbett D.S."/>
            <person name="Nagy L.G."/>
        </authorList>
    </citation>
    <scope>NUCLEOTIDE SEQUENCE [LARGE SCALE GENOMIC DNA]</scope>
    <source>
        <strain evidence="1 2">SZMC22713</strain>
    </source>
</reference>
<dbReference type="OrthoDB" id="3256525at2759"/>
<evidence type="ECO:0000313" key="1">
    <source>
        <dbReference type="EMBL" id="TDL21695.1"/>
    </source>
</evidence>
<sequence length="391" mass="45238">MSVSLSMPTELLKAIFRYAMYAGLDLSPATTHTKPDAHWLVKFEDDNLEMTETKIALTRVSRRFRRIALEFLYEFVIIDKPKQAEKLLELMKEQSSHRRRSKLRPREWIRFLCVRRSSARIVTELLRLCRRLKGFSWNPHYAQIRPQDWEAAQDEMIQTIPTNLRFLHWNEEVPFKLFTAFLQKASASIEIICVSGMQVDKSLKPPLSRSSFPSLTHLHFEYPSHFLCLEALTWETASLVELNISGLYLGEDFTRNFQNASKSLRVLRLGRHVRLMPDLLSHILDAWVNLEELYYHTGHGYIGDTALWASDLAHMKMQKVGVNASKATPVTFGEARPMLRHYFGRISKTSFPSLDTVIICDVTSNPLVSNDYSVLMRRVSEDFNSAKISVI</sequence>
<dbReference type="Gene3D" id="3.80.10.10">
    <property type="entry name" value="Ribonuclease Inhibitor"/>
    <property type="match status" value="1"/>
</dbReference>
<gene>
    <name evidence="1" type="ORF">BD410DRAFT_789434</name>
</gene>
<proteinExistence type="predicted"/>
<name>A0A4Y7Q2N1_9AGAM</name>
<organism evidence="1 2">
    <name type="scientific">Rickenella mellea</name>
    <dbReference type="NCBI Taxonomy" id="50990"/>
    <lineage>
        <taxon>Eukaryota</taxon>
        <taxon>Fungi</taxon>
        <taxon>Dikarya</taxon>
        <taxon>Basidiomycota</taxon>
        <taxon>Agaricomycotina</taxon>
        <taxon>Agaricomycetes</taxon>
        <taxon>Hymenochaetales</taxon>
        <taxon>Rickenellaceae</taxon>
        <taxon>Rickenella</taxon>
    </lineage>
</organism>
<dbReference type="EMBL" id="ML170179">
    <property type="protein sequence ID" value="TDL21695.1"/>
    <property type="molecule type" value="Genomic_DNA"/>
</dbReference>
<evidence type="ECO:0000313" key="2">
    <source>
        <dbReference type="Proteomes" id="UP000294933"/>
    </source>
</evidence>
<dbReference type="VEuPathDB" id="FungiDB:BD410DRAFT_789434"/>
<accession>A0A4Y7Q2N1</accession>